<feature type="non-terminal residue" evidence="7">
    <location>
        <position position="389"/>
    </location>
</feature>
<evidence type="ECO:0000256" key="1">
    <source>
        <dbReference type="ARBA" id="ARBA00001947"/>
    </source>
</evidence>
<feature type="non-terminal residue" evidence="7">
    <location>
        <position position="1"/>
    </location>
</feature>
<dbReference type="Pfam" id="PF07998">
    <property type="entry name" value="Peptidase_M54"/>
    <property type="match status" value="1"/>
</dbReference>
<evidence type="ECO:0000256" key="6">
    <source>
        <dbReference type="ARBA" id="ARBA00023049"/>
    </source>
</evidence>
<dbReference type="EMBL" id="JAADJZ010000004">
    <property type="protein sequence ID" value="KAF2875753.1"/>
    <property type="molecule type" value="Genomic_DNA"/>
</dbReference>
<dbReference type="CDD" id="cd11375">
    <property type="entry name" value="Peptidase_M54"/>
    <property type="match status" value="1"/>
</dbReference>
<dbReference type="GO" id="GO:0046872">
    <property type="term" value="F:metal ion binding"/>
    <property type="evidence" value="ECO:0007669"/>
    <property type="project" value="UniProtKB-KW"/>
</dbReference>
<protein>
    <submittedName>
        <fullName evidence="7">Uncharacterized protein</fullName>
    </submittedName>
</protein>
<keyword evidence="6" id="KW-0482">Metalloprotease</keyword>
<comment type="cofactor">
    <cofactor evidence="1">
        <name>Zn(2+)</name>
        <dbReference type="ChEBI" id="CHEBI:29105"/>
    </cofactor>
</comment>
<evidence type="ECO:0000256" key="4">
    <source>
        <dbReference type="ARBA" id="ARBA00022801"/>
    </source>
</evidence>
<keyword evidence="8" id="KW-1185">Reference proteome</keyword>
<keyword evidence="4" id="KW-0378">Hydrolase</keyword>
<evidence type="ECO:0000256" key="2">
    <source>
        <dbReference type="ARBA" id="ARBA00022670"/>
    </source>
</evidence>
<dbReference type="PANTHER" id="PTHR15910:SF1">
    <property type="entry name" value="ARCHAEMETZINCIN-2"/>
    <property type="match status" value="1"/>
</dbReference>
<name>A0A7C8IGF5_9PLEO</name>
<sequence>SCPHDVLQLDPSPFAELAGFERADAGKRLAACTKSGRGPSARGDSAELNREATEISRTFPGPLVLPHDDLNYEPDESPQSFRSWLHEKARNKVTPQRKTLYVARVPLIETSVGFMRDWIRPILSGAKQDDGEPQYIEYLAAFYHGLDVKEFPDRLRWTPWKSTQKGASKLKSGSNVLPKYVALAYDDKATRVRTRPAPDGVFKAQLNLNDILDAAIAMLPADAYAILLLVDHDIHEGDDDDFCCGRAYGGSRVAVVQTARYNPLLDVKEQFDYEHLWPASHCKAFIDQLCAVEDVEAKPPTKQLVALSKSGPIRAAIDASSLLAPDSWSTEYQRALWFSRLARTAAHELGHCLGVAHCVYYACNMQGTGGMKEDVRQPPYWCPVCEMKI</sequence>
<dbReference type="GO" id="GO:0006508">
    <property type="term" value="P:proteolysis"/>
    <property type="evidence" value="ECO:0007669"/>
    <property type="project" value="UniProtKB-KW"/>
</dbReference>
<evidence type="ECO:0000313" key="8">
    <source>
        <dbReference type="Proteomes" id="UP000481861"/>
    </source>
</evidence>
<evidence type="ECO:0000313" key="7">
    <source>
        <dbReference type="EMBL" id="KAF2875753.1"/>
    </source>
</evidence>
<evidence type="ECO:0000256" key="3">
    <source>
        <dbReference type="ARBA" id="ARBA00022723"/>
    </source>
</evidence>
<dbReference type="InterPro" id="IPR024079">
    <property type="entry name" value="MetalloPept_cat_dom_sf"/>
</dbReference>
<reference evidence="7 8" key="1">
    <citation type="submission" date="2020-01" db="EMBL/GenBank/DDBJ databases">
        <authorList>
            <consortium name="DOE Joint Genome Institute"/>
            <person name="Haridas S."/>
            <person name="Albert R."/>
            <person name="Binder M."/>
            <person name="Bloem J."/>
            <person name="Labutti K."/>
            <person name="Salamov A."/>
            <person name="Andreopoulos B."/>
            <person name="Baker S.E."/>
            <person name="Barry K."/>
            <person name="Bills G."/>
            <person name="Bluhm B.H."/>
            <person name="Cannon C."/>
            <person name="Castanera R."/>
            <person name="Culley D.E."/>
            <person name="Daum C."/>
            <person name="Ezra D."/>
            <person name="Gonzalez J.B."/>
            <person name="Henrissat B."/>
            <person name="Kuo A."/>
            <person name="Liang C."/>
            <person name="Lipzen A."/>
            <person name="Lutzoni F."/>
            <person name="Magnuson J."/>
            <person name="Mondo S."/>
            <person name="Nolan M."/>
            <person name="Ohm R."/>
            <person name="Pangilinan J."/>
            <person name="Park H.-J.H."/>
            <person name="Ramirez L."/>
            <person name="Alfaro M."/>
            <person name="Sun H."/>
            <person name="Tritt A."/>
            <person name="Yoshinaga Y."/>
            <person name="Zwiers L.-H.L."/>
            <person name="Turgeon B.G."/>
            <person name="Goodwin S.B."/>
            <person name="Spatafora J.W."/>
            <person name="Crous P.W."/>
            <person name="Grigoriev I.V."/>
        </authorList>
    </citation>
    <scope>NUCLEOTIDE SEQUENCE [LARGE SCALE GENOMIC DNA]</scope>
    <source>
        <strain evidence="7 8">CBS 611.86</strain>
    </source>
</reference>
<dbReference type="Gene3D" id="3.40.390.10">
    <property type="entry name" value="Collagenase (Catalytic Domain)"/>
    <property type="match status" value="1"/>
</dbReference>
<evidence type="ECO:0000256" key="5">
    <source>
        <dbReference type="ARBA" id="ARBA00022833"/>
    </source>
</evidence>
<keyword evidence="2" id="KW-0645">Protease</keyword>
<organism evidence="7 8">
    <name type="scientific">Massariosphaeria phaeospora</name>
    <dbReference type="NCBI Taxonomy" id="100035"/>
    <lineage>
        <taxon>Eukaryota</taxon>
        <taxon>Fungi</taxon>
        <taxon>Dikarya</taxon>
        <taxon>Ascomycota</taxon>
        <taxon>Pezizomycotina</taxon>
        <taxon>Dothideomycetes</taxon>
        <taxon>Pleosporomycetidae</taxon>
        <taxon>Pleosporales</taxon>
        <taxon>Pleosporales incertae sedis</taxon>
        <taxon>Massariosphaeria</taxon>
    </lineage>
</organism>
<accession>A0A7C8IGF5</accession>
<dbReference type="Proteomes" id="UP000481861">
    <property type="component" value="Unassembled WGS sequence"/>
</dbReference>
<dbReference type="PANTHER" id="PTHR15910">
    <property type="entry name" value="ARCHAEMETZINCIN"/>
    <property type="match status" value="1"/>
</dbReference>
<dbReference type="InterPro" id="IPR012962">
    <property type="entry name" value="Pept_M54_archaemetzincn"/>
</dbReference>
<dbReference type="GO" id="GO:0008237">
    <property type="term" value="F:metallopeptidase activity"/>
    <property type="evidence" value="ECO:0007669"/>
    <property type="project" value="UniProtKB-KW"/>
</dbReference>
<keyword evidence="3" id="KW-0479">Metal-binding</keyword>
<proteinExistence type="predicted"/>
<comment type="caution">
    <text evidence="7">The sequence shown here is derived from an EMBL/GenBank/DDBJ whole genome shotgun (WGS) entry which is preliminary data.</text>
</comment>
<keyword evidence="5" id="KW-0862">Zinc</keyword>
<dbReference type="AlphaFoldDB" id="A0A7C8IGF5"/>
<dbReference type="OrthoDB" id="2365600at2759"/>
<gene>
    <name evidence="7" type="ORF">BDV95DRAFT_444361</name>
</gene>
<dbReference type="SUPFAM" id="SSF55486">
    <property type="entry name" value="Metalloproteases ('zincins'), catalytic domain"/>
    <property type="match status" value="1"/>
</dbReference>